<protein>
    <submittedName>
        <fullName evidence="1">Uncharacterized protein</fullName>
    </submittedName>
</protein>
<evidence type="ECO:0000313" key="2">
    <source>
        <dbReference type="Proteomes" id="UP000798662"/>
    </source>
</evidence>
<dbReference type="EMBL" id="CM020620">
    <property type="protein sequence ID" value="KAK1868960.1"/>
    <property type="molecule type" value="Genomic_DNA"/>
</dbReference>
<reference evidence="1" key="1">
    <citation type="submission" date="2019-11" db="EMBL/GenBank/DDBJ databases">
        <title>Nori genome reveals adaptations in red seaweeds to the harsh intertidal environment.</title>
        <authorList>
            <person name="Wang D."/>
            <person name="Mao Y."/>
        </authorList>
    </citation>
    <scope>NUCLEOTIDE SEQUENCE</scope>
    <source>
        <tissue evidence="1">Gametophyte</tissue>
    </source>
</reference>
<comment type="caution">
    <text evidence="1">The sequence shown here is derived from an EMBL/GenBank/DDBJ whole genome shotgun (WGS) entry which is preliminary data.</text>
</comment>
<accession>A0ACC3CFT3</accession>
<gene>
    <name evidence="1" type="ORF">I4F81_011442</name>
</gene>
<proteinExistence type="predicted"/>
<name>A0ACC3CFT3_PYRYE</name>
<dbReference type="Proteomes" id="UP000798662">
    <property type="component" value="Chromosome 3"/>
</dbReference>
<evidence type="ECO:0000313" key="1">
    <source>
        <dbReference type="EMBL" id="KAK1868960.1"/>
    </source>
</evidence>
<sequence length="134" mass="14487">MKYGDWSMLLHHTARGGHVQVVEALLKVCVALGVKNGDKETPQHLAVMGGHTTVVVALLVAVVEVDVASENQQTLLCMAVDGLLTDTVRHLLDYDAAVNATDVGKWTPLHMRHVQRLGAAACGSYGCCRMLAWR</sequence>
<keyword evidence="2" id="KW-1185">Reference proteome</keyword>
<organism evidence="1 2">
    <name type="scientific">Pyropia yezoensis</name>
    <name type="common">Susabi-nori</name>
    <name type="synonym">Porphyra yezoensis</name>
    <dbReference type="NCBI Taxonomy" id="2788"/>
    <lineage>
        <taxon>Eukaryota</taxon>
        <taxon>Rhodophyta</taxon>
        <taxon>Bangiophyceae</taxon>
        <taxon>Bangiales</taxon>
        <taxon>Bangiaceae</taxon>
        <taxon>Pyropia</taxon>
    </lineage>
</organism>